<dbReference type="InterPro" id="IPR011006">
    <property type="entry name" value="CheY-like_superfamily"/>
</dbReference>
<dbReference type="InterPro" id="IPR000792">
    <property type="entry name" value="Tscrpt_reg_LuxR_C"/>
</dbReference>
<dbReference type="CDD" id="cd17535">
    <property type="entry name" value="REC_NarL-like"/>
    <property type="match status" value="1"/>
</dbReference>
<dbReference type="PROSITE" id="PS50110">
    <property type="entry name" value="RESPONSE_REGULATORY"/>
    <property type="match status" value="1"/>
</dbReference>
<dbReference type="PANTHER" id="PTHR45566:SF1">
    <property type="entry name" value="HTH-TYPE TRANSCRIPTIONAL REGULATOR YHJB-RELATED"/>
    <property type="match status" value="1"/>
</dbReference>
<dbReference type="Pfam" id="PF00072">
    <property type="entry name" value="Response_reg"/>
    <property type="match status" value="1"/>
</dbReference>
<dbReference type="PROSITE" id="PS00622">
    <property type="entry name" value="HTH_LUXR_1"/>
    <property type="match status" value="1"/>
</dbReference>
<dbReference type="GO" id="GO:0000160">
    <property type="term" value="P:phosphorelay signal transduction system"/>
    <property type="evidence" value="ECO:0007669"/>
    <property type="project" value="InterPro"/>
</dbReference>
<evidence type="ECO:0000256" key="3">
    <source>
        <dbReference type="PROSITE-ProRule" id="PRU00169"/>
    </source>
</evidence>
<sequence length="198" mass="21883">MKILLVEDHHLVREGLTRLLREVLPDAQVRTAGCIAEARERLAWAERVLLDLSLPDGHGLGFLEEIARRHPDLPVVILTAYDEPAFQRRAAALGAVAFLSKADPPDALRQALVELKGPARSLPYTDRLSPTEQQVLALLGEGLSTAQIAQRLGVEEKTVYTHRRRLMFKLGLKSAQALVRFAALYHTGLTPPSGKKFS</sequence>
<protein>
    <submittedName>
        <fullName evidence="6">Two component transcriptional regulator, LuxR family</fullName>
    </submittedName>
</protein>
<keyword evidence="1 3" id="KW-0597">Phosphoprotein</keyword>
<dbReference type="KEGG" id="mhd:Marky_1421"/>
<dbReference type="CDD" id="cd06170">
    <property type="entry name" value="LuxR_C_like"/>
    <property type="match status" value="1"/>
</dbReference>
<dbReference type="SMART" id="SM00448">
    <property type="entry name" value="REC"/>
    <property type="match status" value="1"/>
</dbReference>
<dbReference type="SUPFAM" id="SSF52172">
    <property type="entry name" value="CheY-like"/>
    <property type="match status" value="1"/>
</dbReference>
<dbReference type="SMART" id="SM00421">
    <property type="entry name" value="HTH_LUXR"/>
    <property type="match status" value="1"/>
</dbReference>
<feature type="domain" description="HTH luxR-type" evidence="4">
    <location>
        <begin position="121"/>
        <end position="186"/>
    </location>
</feature>
<feature type="domain" description="Response regulatory" evidence="5">
    <location>
        <begin position="2"/>
        <end position="116"/>
    </location>
</feature>
<dbReference type="InterPro" id="IPR016032">
    <property type="entry name" value="Sig_transdc_resp-reg_C-effctor"/>
</dbReference>
<dbReference type="GO" id="GO:0006355">
    <property type="term" value="P:regulation of DNA-templated transcription"/>
    <property type="evidence" value="ECO:0007669"/>
    <property type="project" value="InterPro"/>
</dbReference>
<accession>F2NMI6</accession>
<gene>
    <name evidence="6" type="ordered locus">Marky_1421</name>
</gene>
<evidence type="ECO:0000259" key="4">
    <source>
        <dbReference type="PROSITE" id="PS50043"/>
    </source>
</evidence>
<evidence type="ECO:0000313" key="7">
    <source>
        <dbReference type="Proteomes" id="UP000007030"/>
    </source>
</evidence>
<feature type="modified residue" description="4-aspartylphosphate" evidence="3">
    <location>
        <position position="51"/>
    </location>
</feature>
<dbReference type="RefSeq" id="WP_013704203.1">
    <property type="nucleotide sequence ID" value="NC_015387.1"/>
</dbReference>
<keyword evidence="7" id="KW-1185">Reference proteome</keyword>
<dbReference type="InterPro" id="IPR036388">
    <property type="entry name" value="WH-like_DNA-bd_sf"/>
</dbReference>
<reference evidence="6 7" key="1">
    <citation type="journal article" date="2012" name="Stand. Genomic Sci.">
        <title>Complete genome sequence of the aerobic, heterotroph Marinithermus hydrothermalis type strain (T1(T)) from a deep-sea hydrothermal vent chimney.</title>
        <authorList>
            <person name="Copeland A."/>
            <person name="Gu W."/>
            <person name="Yasawong M."/>
            <person name="Lapidus A."/>
            <person name="Lucas S."/>
            <person name="Deshpande S."/>
            <person name="Pagani I."/>
            <person name="Tapia R."/>
            <person name="Cheng J.F."/>
            <person name="Goodwin L.A."/>
            <person name="Pitluck S."/>
            <person name="Liolios K."/>
            <person name="Ivanova N."/>
            <person name="Mavromatis K."/>
            <person name="Mikhailova N."/>
            <person name="Pati A."/>
            <person name="Chen A."/>
            <person name="Palaniappan K."/>
            <person name="Land M."/>
            <person name="Pan C."/>
            <person name="Brambilla E.M."/>
            <person name="Rohde M."/>
            <person name="Tindall B.J."/>
            <person name="Sikorski J."/>
            <person name="Goker M."/>
            <person name="Detter J.C."/>
            <person name="Bristow J."/>
            <person name="Eisen J.A."/>
            <person name="Markowitz V."/>
            <person name="Hugenholtz P."/>
            <person name="Kyrpides N.C."/>
            <person name="Klenk H.P."/>
            <person name="Woyke T."/>
        </authorList>
    </citation>
    <scope>NUCLEOTIDE SEQUENCE [LARGE SCALE GENOMIC DNA]</scope>
    <source>
        <strain evidence="7">DSM 14884 / JCM 11576 / T1</strain>
    </source>
</reference>
<dbReference type="SUPFAM" id="SSF46894">
    <property type="entry name" value="C-terminal effector domain of the bipartite response regulators"/>
    <property type="match status" value="1"/>
</dbReference>
<dbReference type="InterPro" id="IPR058245">
    <property type="entry name" value="NreC/VraR/RcsB-like_REC"/>
</dbReference>
<dbReference type="EMBL" id="CP002630">
    <property type="protein sequence ID" value="AEB12156.1"/>
    <property type="molecule type" value="Genomic_DNA"/>
</dbReference>
<dbReference type="STRING" id="869210.Marky_1421"/>
<keyword evidence="2" id="KW-0238">DNA-binding</keyword>
<dbReference type="InterPro" id="IPR051015">
    <property type="entry name" value="EvgA-like"/>
</dbReference>
<dbReference type="Proteomes" id="UP000007030">
    <property type="component" value="Chromosome"/>
</dbReference>
<dbReference type="AlphaFoldDB" id="F2NMI6"/>
<dbReference type="PANTHER" id="PTHR45566">
    <property type="entry name" value="HTH-TYPE TRANSCRIPTIONAL REGULATOR YHJB-RELATED"/>
    <property type="match status" value="1"/>
</dbReference>
<name>F2NMI6_MARHT</name>
<evidence type="ECO:0000313" key="6">
    <source>
        <dbReference type="EMBL" id="AEB12156.1"/>
    </source>
</evidence>
<dbReference type="eggNOG" id="COG2197">
    <property type="taxonomic scope" value="Bacteria"/>
</dbReference>
<dbReference type="InterPro" id="IPR001789">
    <property type="entry name" value="Sig_transdc_resp-reg_receiver"/>
</dbReference>
<proteinExistence type="predicted"/>
<organism evidence="6 7">
    <name type="scientific">Marinithermus hydrothermalis (strain DSM 14884 / JCM 11576 / T1)</name>
    <dbReference type="NCBI Taxonomy" id="869210"/>
    <lineage>
        <taxon>Bacteria</taxon>
        <taxon>Thermotogati</taxon>
        <taxon>Deinococcota</taxon>
        <taxon>Deinococci</taxon>
        <taxon>Thermales</taxon>
        <taxon>Thermaceae</taxon>
        <taxon>Marinithermus</taxon>
    </lineage>
</organism>
<dbReference type="HOGENOM" id="CLU_000445_90_1_0"/>
<evidence type="ECO:0000259" key="5">
    <source>
        <dbReference type="PROSITE" id="PS50110"/>
    </source>
</evidence>
<dbReference type="PRINTS" id="PR00038">
    <property type="entry name" value="HTHLUXR"/>
</dbReference>
<dbReference type="GO" id="GO:0003677">
    <property type="term" value="F:DNA binding"/>
    <property type="evidence" value="ECO:0007669"/>
    <property type="project" value="UniProtKB-KW"/>
</dbReference>
<dbReference type="Gene3D" id="3.40.50.2300">
    <property type="match status" value="1"/>
</dbReference>
<dbReference type="OrthoDB" id="9814495at2"/>
<evidence type="ECO:0000256" key="1">
    <source>
        <dbReference type="ARBA" id="ARBA00022553"/>
    </source>
</evidence>
<dbReference type="Pfam" id="PF00196">
    <property type="entry name" value="GerE"/>
    <property type="match status" value="1"/>
</dbReference>
<dbReference type="PROSITE" id="PS50043">
    <property type="entry name" value="HTH_LUXR_2"/>
    <property type="match status" value="1"/>
</dbReference>
<dbReference type="Gene3D" id="1.10.10.10">
    <property type="entry name" value="Winged helix-like DNA-binding domain superfamily/Winged helix DNA-binding domain"/>
    <property type="match status" value="1"/>
</dbReference>
<evidence type="ECO:0000256" key="2">
    <source>
        <dbReference type="ARBA" id="ARBA00023125"/>
    </source>
</evidence>